<sequence>MKFTFSFTLTFMVAVAVIVSTTSSAPIAANANNNSGDLTPRADFQPRGIWRQPRRIPEQPQPVKKRDDHDYDNIVNSNKKESESEIAYKFPIGDICIMKPRDGSDSGSHTSDNDSVSPYSWCPPQTHRPEPPKYWT</sequence>
<name>A0ABQ7KB82_9FUNG</name>
<dbReference type="Proteomes" id="UP001194696">
    <property type="component" value="Unassembled WGS sequence"/>
</dbReference>
<feature type="region of interest" description="Disordered" evidence="1">
    <location>
        <begin position="99"/>
        <end position="136"/>
    </location>
</feature>
<evidence type="ECO:0000256" key="1">
    <source>
        <dbReference type="SAM" id="MobiDB-lite"/>
    </source>
</evidence>
<protein>
    <recommendedName>
        <fullName evidence="5">Secreted protein</fullName>
    </recommendedName>
</protein>
<proteinExistence type="predicted"/>
<organism evidence="3 4">
    <name type="scientific">Linnemannia gamsii</name>
    <dbReference type="NCBI Taxonomy" id="64522"/>
    <lineage>
        <taxon>Eukaryota</taxon>
        <taxon>Fungi</taxon>
        <taxon>Fungi incertae sedis</taxon>
        <taxon>Mucoromycota</taxon>
        <taxon>Mortierellomycotina</taxon>
        <taxon>Mortierellomycetes</taxon>
        <taxon>Mortierellales</taxon>
        <taxon>Mortierellaceae</taxon>
        <taxon>Linnemannia</taxon>
    </lineage>
</organism>
<feature type="compositionally biased region" description="Basic and acidic residues" evidence="1">
    <location>
        <begin position="64"/>
        <end position="82"/>
    </location>
</feature>
<evidence type="ECO:0000313" key="4">
    <source>
        <dbReference type="Proteomes" id="UP001194696"/>
    </source>
</evidence>
<feature type="compositionally biased region" description="Polar residues" evidence="1">
    <location>
        <begin position="105"/>
        <end position="118"/>
    </location>
</feature>
<evidence type="ECO:0008006" key="5">
    <source>
        <dbReference type="Google" id="ProtNLM"/>
    </source>
</evidence>
<comment type="caution">
    <text evidence="3">The sequence shown here is derived from an EMBL/GenBank/DDBJ whole genome shotgun (WGS) entry which is preliminary data.</text>
</comment>
<reference evidence="3 4" key="1">
    <citation type="journal article" date="2020" name="Fungal Divers.">
        <title>Resolving the Mortierellaceae phylogeny through synthesis of multi-gene phylogenetics and phylogenomics.</title>
        <authorList>
            <person name="Vandepol N."/>
            <person name="Liber J."/>
            <person name="Desiro A."/>
            <person name="Na H."/>
            <person name="Kennedy M."/>
            <person name="Barry K."/>
            <person name="Grigoriev I.V."/>
            <person name="Miller A.N."/>
            <person name="O'Donnell K."/>
            <person name="Stajich J.E."/>
            <person name="Bonito G."/>
        </authorList>
    </citation>
    <scope>NUCLEOTIDE SEQUENCE [LARGE SCALE GENOMIC DNA]</scope>
    <source>
        <strain evidence="3 4">AD045</strain>
    </source>
</reference>
<feature type="compositionally biased region" description="Basic and acidic residues" evidence="1">
    <location>
        <begin position="127"/>
        <end position="136"/>
    </location>
</feature>
<evidence type="ECO:0000256" key="2">
    <source>
        <dbReference type="SAM" id="SignalP"/>
    </source>
</evidence>
<evidence type="ECO:0000313" key="3">
    <source>
        <dbReference type="EMBL" id="KAG0294972.1"/>
    </source>
</evidence>
<gene>
    <name evidence="3" type="ORF">BGZ96_000110</name>
</gene>
<keyword evidence="2" id="KW-0732">Signal</keyword>
<feature type="chain" id="PRO_5045713398" description="Secreted protein" evidence="2">
    <location>
        <begin position="25"/>
        <end position="136"/>
    </location>
</feature>
<feature type="region of interest" description="Disordered" evidence="1">
    <location>
        <begin position="28"/>
        <end position="82"/>
    </location>
</feature>
<feature type="signal peptide" evidence="2">
    <location>
        <begin position="1"/>
        <end position="24"/>
    </location>
</feature>
<keyword evidence="4" id="KW-1185">Reference proteome</keyword>
<dbReference type="EMBL" id="JAAAIM010000100">
    <property type="protein sequence ID" value="KAG0294972.1"/>
    <property type="molecule type" value="Genomic_DNA"/>
</dbReference>
<accession>A0ABQ7KB82</accession>